<organism evidence="2 3">
    <name type="scientific">Candidatus Falkowbacteria bacterium RIFOXYA2_FULL_38_12</name>
    <dbReference type="NCBI Taxonomy" id="1797993"/>
    <lineage>
        <taxon>Bacteria</taxon>
        <taxon>Candidatus Falkowiibacteriota</taxon>
    </lineage>
</organism>
<protein>
    <submittedName>
        <fullName evidence="2">Uncharacterized protein</fullName>
    </submittedName>
</protein>
<feature type="transmembrane region" description="Helical" evidence="1">
    <location>
        <begin position="35"/>
        <end position="52"/>
    </location>
</feature>
<keyword evidence="1" id="KW-0472">Membrane</keyword>
<evidence type="ECO:0000256" key="1">
    <source>
        <dbReference type="SAM" id="Phobius"/>
    </source>
</evidence>
<feature type="transmembrane region" description="Helical" evidence="1">
    <location>
        <begin position="121"/>
        <end position="143"/>
    </location>
</feature>
<proteinExistence type="predicted"/>
<keyword evidence="1" id="KW-0812">Transmembrane</keyword>
<evidence type="ECO:0000313" key="3">
    <source>
        <dbReference type="Proteomes" id="UP000177407"/>
    </source>
</evidence>
<gene>
    <name evidence="2" type="ORF">A2257_04420</name>
</gene>
<name>A0A1F5S2S5_9BACT</name>
<keyword evidence="1" id="KW-1133">Transmembrane helix</keyword>
<accession>A0A1F5S2S5</accession>
<dbReference type="EMBL" id="MFGA01000023">
    <property type="protein sequence ID" value="OGF20571.1"/>
    <property type="molecule type" value="Genomic_DNA"/>
</dbReference>
<dbReference type="AlphaFoldDB" id="A0A1F5S2S5"/>
<reference evidence="2 3" key="1">
    <citation type="journal article" date="2016" name="Nat. Commun.">
        <title>Thousands of microbial genomes shed light on interconnected biogeochemical processes in an aquifer system.</title>
        <authorList>
            <person name="Anantharaman K."/>
            <person name="Brown C.T."/>
            <person name="Hug L.A."/>
            <person name="Sharon I."/>
            <person name="Castelle C.J."/>
            <person name="Probst A.J."/>
            <person name="Thomas B.C."/>
            <person name="Singh A."/>
            <person name="Wilkins M.J."/>
            <person name="Karaoz U."/>
            <person name="Brodie E.L."/>
            <person name="Williams K.H."/>
            <person name="Hubbard S.S."/>
            <person name="Banfield J.F."/>
        </authorList>
    </citation>
    <scope>NUCLEOTIDE SEQUENCE [LARGE SCALE GENOMIC DNA]</scope>
</reference>
<dbReference type="Proteomes" id="UP000177407">
    <property type="component" value="Unassembled WGS sequence"/>
</dbReference>
<evidence type="ECO:0000313" key="2">
    <source>
        <dbReference type="EMBL" id="OGF20571.1"/>
    </source>
</evidence>
<feature type="transmembrane region" description="Helical" evidence="1">
    <location>
        <begin position="64"/>
        <end position="83"/>
    </location>
</feature>
<sequence>MNQDKEKFESLPIEGKREALKIQLDIILNTIKARMGILPIISTIFAALLVIATFNEQLIQLNNFVRVIISILLFLIPLTLYFYNVDLKMGLRNSEEIIENYIGEKFNEMISRSRFEKFMGYFPDIVIYLSTLVVVIVIILIWVNT</sequence>
<comment type="caution">
    <text evidence="2">The sequence shown here is derived from an EMBL/GenBank/DDBJ whole genome shotgun (WGS) entry which is preliminary data.</text>
</comment>